<organism evidence="2 3">
    <name type="scientific">Puccinia coronata f. sp. avenae</name>
    <dbReference type="NCBI Taxonomy" id="200324"/>
    <lineage>
        <taxon>Eukaryota</taxon>
        <taxon>Fungi</taxon>
        <taxon>Dikarya</taxon>
        <taxon>Basidiomycota</taxon>
        <taxon>Pucciniomycotina</taxon>
        <taxon>Pucciniomycetes</taxon>
        <taxon>Pucciniales</taxon>
        <taxon>Pucciniaceae</taxon>
        <taxon>Puccinia</taxon>
    </lineage>
</organism>
<reference evidence="2 3" key="1">
    <citation type="submission" date="2017-11" db="EMBL/GenBank/DDBJ databases">
        <title>De novo assembly and phasing of dikaryotic genomes from two isolates of Puccinia coronata f. sp. avenae, the causal agent of oat crown rust.</title>
        <authorList>
            <person name="Miller M.E."/>
            <person name="Zhang Y."/>
            <person name="Omidvar V."/>
            <person name="Sperschneider J."/>
            <person name="Schwessinger B."/>
            <person name="Raley C."/>
            <person name="Palmer J.M."/>
            <person name="Garnica D."/>
            <person name="Upadhyaya N."/>
            <person name="Rathjen J."/>
            <person name="Taylor J.M."/>
            <person name="Park R.F."/>
            <person name="Dodds P.N."/>
            <person name="Hirsch C.D."/>
            <person name="Kianian S.F."/>
            <person name="Figueroa M."/>
        </authorList>
    </citation>
    <scope>NUCLEOTIDE SEQUENCE [LARGE SCALE GENOMIC DNA]</scope>
    <source>
        <strain evidence="2">12NC29</strain>
    </source>
</reference>
<proteinExistence type="predicted"/>
<comment type="caution">
    <text evidence="2">The sequence shown here is derived from an EMBL/GenBank/DDBJ whole genome shotgun (WGS) entry which is preliminary data.</text>
</comment>
<evidence type="ECO:0000256" key="1">
    <source>
        <dbReference type="SAM" id="MobiDB-lite"/>
    </source>
</evidence>
<dbReference type="AlphaFoldDB" id="A0A2N5W5I1"/>
<evidence type="ECO:0000313" key="2">
    <source>
        <dbReference type="EMBL" id="PLW57498.1"/>
    </source>
</evidence>
<dbReference type="Proteomes" id="UP000235388">
    <property type="component" value="Unassembled WGS sequence"/>
</dbReference>
<accession>A0A2N5W5I1</accession>
<evidence type="ECO:0000313" key="3">
    <source>
        <dbReference type="Proteomes" id="UP000235388"/>
    </source>
</evidence>
<dbReference type="OrthoDB" id="2518771at2759"/>
<dbReference type="EMBL" id="PGCJ01000010">
    <property type="protein sequence ID" value="PLW57498.1"/>
    <property type="molecule type" value="Genomic_DNA"/>
</dbReference>
<feature type="region of interest" description="Disordered" evidence="1">
    <location>
        <begin position="95"/>
        <end position="114"/>
    </location>
</feature>
<name>A0A2N5W5I1_9BASI</name>
<gene>
    <name evidence="2" type="ORF">PCANC_02630</name>
</gene>
<sequence length="323" mass="36226">MNNWDLQSNRTASGESDLSISEWFNHPITPPSKRHVPQLFDGTAHLVKKRDCCREAFLQITGQKSTVSGSSATNLLPLQENLNPTHPLLILKKWSRPQNAPPPPPKTKKVQSESNKIGIDWPFSSKDLEAFKAQVWFVTVPNNHMFAANRKQQLESDSIFEQFVAVSSKVKDNHKISCCLVQKDPRVIDERESAFIQLRVAHGDRDPLPPKDPHPEPTEGAVSVANVWAEAIRHHQSSQPNIIDTSFFFFSSSDSAIFSISDNHLGSSKLSNLPHSATVFKSDYPWLLSISHALPPTNTGTTTSSARNILKFERSWCQYRIPS</sequence>
<keyword evidence="3" id="KW-1185">Reference proteome</keyword>
<protein>
    <submittedName>
        <fullName evidence="2">Uncharacterized protein</fullName>
    </submittedName>
</protein>